<feature type="transmembrane region" description="Helical" evidence="1">
    <location>
        <begin position="81"/>
        <end position="104"/>
    </location>
</feature>
<sequence length="115" mass="12761">MDKTTFRWKYLIGWYITGSVTALVLELAGKLPIYGTNDFLAKFLVIAIAAPLISFALGGLGMLSLASHDKCDIHKVQYQPLAWYVLPVISAVIFAFSFTVVLLWNLTIGRFFSGN</sequence>
<gene>
    <name evidence="2" type="ORF">VB774_00100</name>
</gene>
<evidence type="ECO:0000256" key="1">
    <source>
        <dbReference type="SAM" id="Phobius"/>
    </source>
</evidence>
<protein>
    <submittedName>
        <fullName evidence="2">Uncharacterized protein</fullName>
    </submittedName>
</protein>
<evidence type="ECO:0000313" key="3">
    <source>
        <dbReference type="Proteomes" id="UP001301388"/>
    </source>
</evidence>
<organism evidence="2 3">
    <name type="scientific">Pseudanabaena galeata UHCC 0370</name>
    <dbReference type="NCBI Taxonomy" id="3110310"/>
    <lineage>
        <taxon>Bacteria</taxon>
        <taxon>Bacillati</taxon>
        <taxon>Cyanobacteriota</taxon>
        <taxon>Cyanophyceae</taxon>
        <taxon>Pseudanabaenales</taxon>
        <taxon>Pseudanabaenaceae</taxon>
        <taxon>Pseudanabaena</taxon>
    </lineage>
</organism>
<dbReference type="EMBL" id="JAYGIE010000001">
    <property type="protein sequence ID" value="MEA5476009.1"/>
    <property type="molecule type" value="Genomic_DNA"/>
</dbReference>
<keyword evidence="1" id="KW-0812">Transmembrane</keyword>
<feature type="transmembrane region" description="Helical" evidence="1">
    <location>
        <begin position="12"/>
        <end position="33"/>
    </location>
</feature>
<accession>A0ABU5TCJ9</accession>
<keyword evidence="3" id="KW-1185">Reference proteome</keyword>
<keyword evidence="1" id="KW-1133">Transmembrane helix</keyword>
<reference evidence="2 3" key="1">
    <citation type="submission" date="2023-12" db="EMBL/GenBank/DDBJ databases">
        <title>Baltic Sea Cyanobacteria.</title>
        <authorList>
            <person name="Delbaje E."/>
            <person name="Fewer D.P."/>
            <person name="Shishido T.K."/>
        </authorList>
    </citation>
    <scope>NUCLEOTIDE SEQUENCE [LARGE SCALE GENOMIC DNA]</scope>
    <source>
        <strain evidence="2 3">UHCC 0370</strain>
    </source>
</reference>
<dbReference type="Proteomes" id="UP001301388">
    <property type="component" value="Unassembled WGS sequence"/>
</dbReference>
<evidence type="ECO:0000313" key="2">
    <source>
        <dbReference type="EMBL" id="MEA5476009.1"/>
    </source>
</evidence>
<comment type="caution">
    <text evidence="2">The sequence shown here is derived from an EMBL/GenBank/DDBJ whole genome shotgun (WGS) entry which is preliminary data.</text>
</comment>
<dbReference type="RefSeq" id="WP_323258872.1">
    <property type="nucleotide sequence ID" value="NZ_JAYGIE010000001.1"/>
</dbReference>
<name>A0ABU5TCJ9_9CYAN</name>
<feature type="transmembrane region" description="Helical" evidence="1">
    <location>
        <begin position="39"/>
        <end position="60"/>
    </location>
</feature>
<keyword evidence="1" id="KW-0472">Membrane</keyword>
<proteinExistence type="predicted"/>